<feature type="compositionally biased region" description="Basic and acidic residues" evidence="2">
    <location>
        <begin position="339"/>
        <end position="349"/>
    </location>
</feature>
<evidence type="ECO:0000256" key="2">
    <source>
        <dbReference type="SAM" id="MobiDB-lite"/>
    </source>
</evidence>
<proteinExistence type="predicted"/>
<feature type="region of interest" description="Disordered" evidence="2">
    <location>
        <begin position="50"/>
        <end position="69"/>
    </location>
</feature>
<dbReference type="EMBL" id="HBKQ01045659">
    <property type="protein sequence ID" value="CAE2270083.1"/>
    <property type="molecule type" value="Transcribed_RNA"/>
</dbReference>
<accession>A0A7S4JPB3</accession>
<name>A0A7S4JPB3_9STRA</name>
<feature type="region of interest" description="Disordered" evidence="2">
    <location>
        <begin position="173"/>
        <end position="221"/>
    </location>
</feature>
<reference evidence="3" key="1">
    <citation type="submission" date="2021-01" db="EMBL/GenBank/DDBJ databases">
        <authorList>
            <person name="Corre E."/>
            <person name="Pelletier E."/>
            <person name="Niang G."/>
            <person name="Scheremetjew M."/>
            <person name="Finn R."/>
            <person name="Kale V."/>
            <person name="Holt S."/>
            <person name="Cochrane G."/>
            <person name="Meng A."/>
            <person name="Brown T."/>
            <person name="Cohen L."/>
        </authorList>
    </citation>
    <scope>NUCLEOTIDE SEQUENCE</scope>
    <source>
        <strain evidence="3">Isolate 1302-5</strain>
    </source>
</reference>
<keyword evidence="1" id="KW-0175">Coiled coil</keyword>
<feature type="coiled-coil region" evidence="1">
    <location>
        <begin position="272"/>
        <end position="321"/>
    </location>
</feature>
<organism evidence="3">
    <name type="scientific">Odontella aurita</name>
    <dbReference type="NCBI Taxonomy" id="265563"/>
    <lineage>
        <taxon>Eukaryota</taxon>
        <taxon>Sar</taxon>
        <taxon>Stramenopiles</taxon>
        <taxon>Ochrophyta</taxon>
        <taxon>Bacillariophyta</taxon>
        <taxon>Mediophyceae</taxon>
        <taxon>Biddulphiophycidae</taxon>
        <taxon>Eupodiscales</taxon>
        <taxon>Odontellaceae</taxon>
        <taxon>Odontella</taxon>
    </lineage>
</organism>
<evidence type="ECO:0000256" key="1">
    <source>
        <dbReference type="SAM" id="Coils"/>
    </source>
</evidence>
<feature type="compositionally biased region" description="Basic residues" evidence="2">
    <location>
        <begin position="373"/>
        <end position="384"/>
    </location>
</feature>
<sequence>MSDEKPQAKNTAPGLAKSSTIYASPVESARSLAAAVPSAFKTLLASAQCTGDDAVGDPPSQSSPVLGAKCGADDVRGIVETASSECCDVDDSFTDGNPAMGDGGERNGRGSAKHQPRRPTQILGRDVAVAVSPGKFAGAASLNVTRGKKASPRNVLDLDAALCGDSHMYEDGGDLEGRQWMPPPSPSRWEGTKLAAAGGSIKGPRDDNGSMPSVPSSERTADEELIRRFEIAFEEFLEQRRRLQTSSSSDRLASSSDIDEIHGRLLTATADRARIEVELKSQLEEVERSKTEMEVRLRKELDEARKAKERTQAELRGKITRAFVEQAAAAQKAAAIQRDWAKSEGEKKKQVSRSRHPMPERPAPRPLTSVRCPPRRNSHQRRGHGLTPAEGVAAKAQARSAASGPIGWPSDRNEEGRNPPEISKVPTSIEWDDETISTVWAADSAIEDAMAELRVGLPSPPRGRPSSS</sequence>
<dbReference type="AlphaFoldDB" id="A0A7S4JPB3"/>
<gene>
    <name evidence="3" type="ORF">OAUR00152_LOCUS31459</name>
</gene>
<protein>
    <submittedName>
        <fullName evidence="3">Uncharacterized protein</fullName>
    </submittedName>
</protein>
<feature type="region of interest" description="Disordered" evidence="2">
    <location>
        <begin position="331"/>
        <end position="430"/>
    </location>
</feature>
<feature type="region of interest" description="Disordered" evidence="2">
    <location>
        <begin position="87"/>
        <end position="124"/>
    </location>
</feature>
<feature type="compositionally biased region" description="Low complexity" evidence="2">
    <location>
        <begin position="393"/>
        <end position="402"/>
    </location>
</feature>
<evidence type="ECO:0000313" key="3">
    <source>
        <dbReference type="EMBL" id="CAE2270083.1"/>
    </source>
</evidence>